<dbReference type="InterPro" id="IPR039421">
    <property type="entry name" value="Type_1_exporter"/>
</dbReference>
<dbReference type="GO" id="GO:0016887">
    <property type="term" value="F:ATP hydrolysis activity"/>
    <property type="evidence" value="ECO:0007669"/>
    <property type="project" value="InterPro"/>
</dbReference>
<sequence length="277" mass="28710">MATGDALGGLVDTVRALARAQAARDRLGALTSQPPAVADRGTRASGIPLGPQTAPAPPTIRLRGVSAEWHEGSTALAPVDLDLAPGSRTAIVGSNGSGKSTLLAVLARQLDPAEGSYTLDGVDATALDLEEVQSLVAVVDDEPHIFATTLRDNLRVAATDADDEAVEDALRAARLGPWLDALPLGLDTRLGAGGHGVSGGERARIALARALVSRRPVVLLDEPVAHLDHVTAVAVTRDVLATTRGRTVVLVSHRPEGLAEFDDVIDVTPANHARPRE</sequence>
<dbReference type="InterPro" id="IPR027417">
    <property type="entry name" value="P-loop_NTPase"/>
</dbReference>
<reference evidence="5 6" key="1">
    <citation type="journal article" date="2013" name="ISME J.">
        <title>A metabolic model for members of the genus Tetrasphaera involved in enhanced biological phosphorus removal.</title>
        <authorList>
            <person name="Kristiansen R."/>
            <person name="Nguyen H.T.T."/>
            <person name="Saunders A.M."/>
            <person name="Nielsen J.L."/>
            <person name="Wimmer R."/>
            <person name="Le V.Q."/>
            <person name="McIlroy S.J."/>
            <person name="Petrovski S."/>
            <person name="Seviour R.J."/>
            <person name="Calteau A."/>
            <person name="Nielsen K.L."/>
            <person name="Nielsen P.H."/>
        </authorList>
    </citation>
    <scope>NUCLEOTIDE SEQUENCE [LARGE SCALE GENOMIC DNA]</scope>
    <source>
        <strain evidence="5 6">T1-X7</strain>
    </source>
</reference>
<evidence type="ECO:0000313" key="6">
    <source>
        <dbReference type="Proteomes" id="UP000035721"/>
    </source>
</evidence>
<dbReference type="PROSITE" id="PS50893">
    <property type="entry name" value="ABC_TRANSPORTER_2"/>
    <property type="match status" value="1"/>
</dbReference>
<gene>
    <name evidence="5" type="ORF">BN12_3780001</name>
</gene>
<feature type="region of interest" description="Disordered" evidence="3">
    <location>
        <begin position="33"/>
        <end position="58"/>
    </location>
</feature>
<dbReference type="GO" id="GO:0005524">
    <property type="term" value="F:ATP binding"/>
    <property type="evidence" value="ECO:0007669"/>
    <property type="project" value="UniProtKB-KW"/>
</dbReference>
<dbReference type="AlphaFoldDB" id="A0A077LYC9"/>
<comment type="caution">
    <text evidence="5">The sequence shown here is derived from an EMBL/GenBank/DDBJ whole genome shotgun (WGS) entry which is preliminary data.</text>
</comment>
<keyword evidence="1" id="KW-0547">Nucleotide-binding</keyword>
<accession>A0A077LYC9</accession>
<dbReference type="EMBL" id="CAJB01000310">
    <property type="protein sequence ID" value="CCH78918.1"/>
    <property type="molecule type" value="Genomic_DNA"/>
</dbReference>
<dbReference type="InterPro" id="IPR017871">
    <property type="entry name" value="ABC_transporter-like_CS"/>
</dbReference>
<dbReference type="PANTHER" id="PTHR43394:SF1">
    <property type="entry name" value="ATP-BINDING CASSETTE SUB-FAMILY B MEMBER 10, MITOCHONDRIAL"/>
    <property type="match status" value="1"/>
</dbReference>
<dbReference type="InterPro" id="IPR003439">
    <property type="entry name" value="ABC_transporter-like_ATP-bd"/>
</dbReference>
<organism evidence="5 6">
    <name type="scientific">Nostocoides japonicum T1-X7</name>
    <dbReference type="NCBI Taxonomy" id="1194083"/>
    <lineage>
        <taxon>Bacteria</taxon>
        <taxon>Bacillati</taxon>
        <taxon>Actinomycetota</taxon>
        <taxon>Actinomycetes</taxon>
        <taxon>Micrococcales</taxon>
        <taxon>Intrasporangiaceae</taxon>
        <taxon>Nostocoides</taxon>
    </lineage>
</organism>
<evidence type="ECO:0000256" key="3">
    <source>
        <dbReference type="SAM" id="MobiDB-lite"/>
    </source>
</evidence>
<dbReference type="STRING" id="1194083.BN12_3780001"/>
<evidence type="ECO:0000256" key="2">
    <source>
        <dbReference type="ARBA" id="ARBA00022840"/>
    </source>
</evidence>
<dbReference type="SUPFAM" id="SSF52540">
    <property type="entry name" value="P-loop containing nucleoside triphosphate hydrolases"/>
    <property type="match status" value="1"/>
</dbReference>
<dbReference type="InterPro" id="IPR003593">
    <property type="entry name" value="AAA+_ATPase"/>
</dbReference>
<dbReference type="GO" id="GO:0015421">
    <property type="term" value="F:ABC-type oligopeptide transporter activity"/>
    <property type="evidence" value="ECO:0007669"/>
    <property type="project" value="TreeGrafter"/>
</dbReference>
<dbReference type="CDD" id="cd03228">
    <property type="entry name" value="ABCC_MRP_Like"/>
    <property type="match status" value="1"/>
</dbReference>
<dbReference type="Pfam" id="PF00005">
    <property type="entry name" value="ABC_tran"/>
    <property type="match status" value="1"/>
</dbReference>
<protein>
    <submittedName>
        <fullName evidence="5">Putative ABC transporter ATP-binding protein</fullName>
    </submittedName>
</protein>
<dbReference type="PANTHER" id="PTHR43394">
    <property type="entry name" value="ATP-DEPENDENT PERMEASE MDL1, MITOCHONDRIAL"/>
    <property type="match status" value="1"/>
</dbReference>
<proteinExistence type="predicted"/>
<evidence type="ECO:0000256" key="1">
    <source>
        <dbReference type="ARBA" id="ARBA00022741"/>
    </source>
</evidence>
<dbReference type="PROSITE" id="PS00211">
    <property type="entry name" value="ABC_TRANSPORTER_1"/>
    <property type="match status" value="1"/>
</dbReference>
<dbReference type="Proteomes" id="UP000035721">
    <property type="component" value="Unassembled WGS sequence"/>
</dbReference>
<name>A0A077LYC9_9MICO</name>
<dbReference type="Gene3D" id="3.40.50.300">
    <property type="entry name" value="P-loop containing nucleotide triphosphate hydrolases"/>
    <property type="match status" value="1"/>
</dbReference>
<keyword evidence="2 5" id="KW-0067">ATP-binding</keyword>
<feature type="domain" description="ABC transporter" evidence="4">
    <location>
        <begin position="60"/>
        <end position="277"/>
    </location>
</feature>
<evidence type="ECO:0000313" key="5">
    <source>
        <dbReference type="EMBL" id="CCH78918.1"/>
    </source>
</evidence>
<evidence type="ECO:0000259" key="4">
    <source>
        <dbReference type="PROSITE" id="PS50893"/>
    </source>
</evidence>
<dbReference type="SMART" id="SM00382">
    <property type="entry name" value="AAA"/>
    <property type="match status" value="1"/>
</dbReference>
<keyword evidence="6" id="KW-1185">Reference proteome</keyword>